<dbReference type="GO" id="GO:0005789">
    <property type="term" value="C:endoplasmic reticulum membrane"/>
    <property type="evidence" value="ECO:0007669"/>
    <property type="project" value="UniProtKB-SubCell"/>
</dbReference>
<evidence type="ECO:0000256" key="9">
    <source>
        <dbReference type="ARBA" id="ARBA00023098"/>
    </source>
</evidence>
<evidence type="ECO:0000256" key="11">
    <source>
        <dbReference type="ARBA" id="ARBA00023250"/>
    </source>
</evidence>
<evidence type="ECO:0000256" key="15">
    <source>
        <dbReference type="ARBA" id="ARBA00052244"/>
    </source>
</evidence>
<evidence type="ECO:0000256" key="8">
    <source>
        <dbReference type="ARBA" id="ARBA00023027"/>
    </source>
</evidence>
<dbReference type="STRING" id="8355.A0A310U9M5"/>
<dbReference type="GO" id="GO:0016616">
    <property type="term" value="F:oxidoreductase activity, acting on the CH-OH group of donors, NAD or NADP as acceptor"/>
    <property type="evidence" value="ECO:0000318"/>
    <property type="project" value="GO_Central"/>
</dbReference>
<keyword evidence="5" id="KW-0256">Endoplasmic reticulum</keyword>
<organism evidence="25 27">
    <name type="scientific">Xenopus laevis</name>
    <name type="common">African clawed frog</name>
    <dbReference type="NCBI Taxonomy" id="8355"/>
    <lineage>
        <taxon>Eukaryota</taxon>
        <taxon>Metazoa</taxon>
        <taxon>Chordata</taxon>
        <taxon>Craniata</taxon>
        <taxon>Vertebrata</taxon>
        <taxon>Euteleostomi</taxon>
        <taxon>Amphibia</taxon>
        <taxon>Batrachia</taxon>
        <taxon>Anura</taxon>
        <taxon>Pipoidea</taxon>
        <taxon>Pipidae</taxon>
        <taxon>Xenopodinae</taxon>
        <taxon>Xenopus</taxon>
        <taxon>Xenopus</taxon>
    </lineage>
</organism>
<dbReference type="Gene3D" id="3.40.50.720">
    <property type="entry name" value="NAD(P)-binding Rossmann-like Domain"/>
    <property type="match status" value="1"/>
</dbReference>
<comment type="function">
    <text evidence="16">The 3-beta-HSD enzymatic system plays a crucial role in the biosynthesis of all classes of hormonal steroids. HSD VII is active against four 7-alpha-hydroxylated sterols. Does not metabolize several different C(19/21) steroids as substrates. Involved in bile acid synthesis. Plays a key role in cell positioning and movement in lymphoid tissues by mediating degradation of 7-alpha,25-dihydroxycholesterol (7-alpha,25-OHC): 7-alpha,25-OHC acts as a ligand for the G protein-coupled receptor GPR183/EBI2, a chemotactic receptor for a number of lymphoid cells.</text>
</comment>
<accession>A0AA97PYU4</accession>
<evidence type="ECO:0000256" key="22">
    <source>
        <dbReference type="ARBA" id="ARBA00080609"/>
    </source>
</evidence>
<dbReference type="EC" id="1.1.1.181" evidence="18"/>
<comment type="subcellular location">
    <subcellularLocation>
        <location evidence="1">Endoplasmic reticulum membrane</location>
        <topology evidence="1">Multi-pass membrane protein</topology>
    </subcellularLocation>
</comment>
<evidence type="ECO:0000313" key="25">
    <source>
        <dbReference type="Proteomes" id="UP000186698"/>
    </source>
</evidence>
<dbReference type="GO" id="GO:0047016">
    <property type="term" value="F:cholest-5-ene-3-beta,7-alpha-diol 3-beta-dehydrogenase activity"/>
    <property type="evidence" value="ECO:0007669"/>
    <property type="project" value="UniProtKB-EC"/>
</dbReference>
<dbReference type="Xenbase" id="XB-GENE-1008842">
    <property type="gene designation" value="hsd3b7.S"/>
</dbReference>
<keyword evidence="25" id="KW-1185">Reference proteome</keyword>
<name>A0A310U9M5_XENLA</name>
<evidence type="ECO:0000256" key="19">
    <source>
        <dbReference type="ARBA" id="ARBA00073451"/>
    </source>
</evidence>
<dbReference type="Pfam" id="PF01073">
    <property type="entry name" value="3Beta_HSD"/>
    <property type="match status" value="1"/>
</dbReference>
<evidence type="ECO:0000256" key="20">
    <source>
        <dbReference type="ARBA" id="ARBA00077524"/>
    </source>
</evidence>
<dbReference type="SUPFAM" id="SSF51735">
    <property type="entry name" value="NAD(P)-binding Rossmann-fold domains"/>
    <property type="match status" value="1"/>
</dbReference>
<evidence type="ECO:0000313" key="27">
    <source>
        <dbReference type="RefSeq" id="XP_041433678.1"/>
    </source>
</evidence>
<evidence type="ECO:0000313" key="28">
    <source>
        <dbReference type="Xenbase" id="XB-GENE-1008842"/>
    </source>
</evidence>
<keyword evidence="7 23" id="KW-0560">Oxidoreductase</keyword>
<evidence type="ECO:0000256" key="14">
    <source>
        <dbReference type="ARBA" id="ARBA00052129"/>
    </source>
</evidence>
<evidence type="ECO:0000256" key="16">
    <source>
        <dbReference type="ARBA" id="ARBA00056085"/>
    </source>
</evidence>
<accession>A0A310U9M5</accession>
<protein>
    <recommendedName>
        <fullName evidence="19">3 beta-hydroxysteroid dehydrogenase type 7</fullName>
        <ecNumber evidence="18">1.1.1.181</ecNumber>
    </recommendedName>
    <alternativeName>
        <fullName evidence="21">3 beta-hydroxysteroid dehydrogenase type VII</fullName>
    </alternativeName>
    <alternativeName>
        <fullName evidence="20">3-beta-hydroxy-Delta(5)-C27 steroid oxidoreductase</fullName>
    </alternativeName>
    <alternativeName>
        <fullName evidence="22">Cholest-5-ene-3-beta,7-alpha-diol 3-beta-dehydrogenase</fullName>
    </alternativeName>
</protein>
<dbReference type="InterPro" id="IPR050425">
    <property type="entry name" value="NAD(P)_dehydrat-like"/>
</dbReference>
<dbReference type="GeneID" id="444015"/>
<comment type="pathway">
    <text evidence="2">Lipid metabolism; steroid biosynthesis.</text>
</comment>
<keyword evidence="11" id="KW-0755">Steroidogenesis</keyword>
<dbReference type="InterPro" id="IPR036291">
    <property type="entry name" value="NAD(P)-bd_dom_sf"/>
</dbReference>
<evidence type="ECO:0000313" key="26">
    <source>
        <dbReference type="RefSeq" id="XP_018097575.1"/>
    </source>
</evidence>
<evidence type="ECO:0000256" key="21">
    <source>
        <dbReference type="ARBA" id="ARBA00079006"/>
    </source>
</evidence>
<evidence type="ECO:0000256" key="2">
    <source>
        <dbReference type="ARBA" id="ARBA00005202"/>
    </source>
</evidence>
<reference evidence="26 27" key="1">
    <citation type="submission" date="2025-04" db="UniProtKB">
        <authorList>
            <consortium name="RefSeq"/>
        </authorList>
    </citation>
    <scope>IDENTIFICATION</scope>
    <source>
        <strain evidence="26 27">J_2021</strain>
        <tissue evidence="26 27">Erythrocytes</tissue>
    </source>
</reference>
<dbReference type="InterPro" id="IPR002225">
    <property type="entry name" value="3Beta_OHSteriod_DH/Estase"/>
</dbReference>
<sequence length="380" mass="42791">MTAGSGQVYVVTGGCGFLGSHLVRMLLEHEKNISEIRVFDLHLDESLRTLSNDRVRVRLISGDISRLADVQEALHGSHLVIHTASLVDVWGRVPASKITEVNVTGTENVLQACKEEGVQYLVYTSSMEVVGPNIHGDHFYRGNEDTEYRIYHKEPYPLSKAKAEKLVLEANGIKIKGGKMLYTCSLRPTGIYGEGHELMKQFHRQGLRTGRCVFRALSPAIEHGRVYVGNVAWMHLLAARQLQIHPSTLGGQVYFCYDSSPYKSYEDFNMEFLSACGFKIIGSRPLVPYFLLYLLALLNVLLQWVLHGFITYAPILNPYTLAVASTTFTVQTDKAEKHFGYQPLYAWEEAKMRTITWVKSLEVSGKDLKDVDEKSNYCCS</sequence>
<keyword evidence="4 23" id="KW-0812">Transmembrane</keyword>
<evidence type="ECO:0000256" key="17">
    <source>
        <dbReference type="ARBA" id="ARBA00060577"/>
    </source>
</evidence>
<evidence type="ECO:0000256" key="18">
    <source>
        <dbReference type="ARBA" id="ARBA00066680"/>
    </source>
</evidence>
<evidence type="ECO:0000256" key="23">
    <source>
        <dbReference type="RuleBase" id="RU004475"/>
    </source>
</evidence>
<evidence type="ECO:0000256" key="10">
    <source>
        <dbReference type="ARBA" id="ARBA00023136"/>
    </source>
</evidence>
<evidence type="ECO:0000256" key="3">
    <source>
        <dbReference type="ARBA" id="ARBA00009219"/>
    </source>
</evidence>
<evidence type="ECO:0000259" key="24">
    <source>
        <dbReference type="Pfam" id="PF01073"/>
    </source>
</evidence>
<keyword evidence="8" id="KW-0520">NAD</keyword>
<dbReference type="PANTHER" id="PTHR10366:SF847">
    <property type="entry name" value="3 BETA-HYDROXYSTEROID DEHYDROGENASE TYPE 7"/>
    <property type="match status" value="1"/>
</dbReference>
<comment type="catalytic activity">
    <reaction evidence="13">
        <text>(24S)-7alpha-dihydroxycholesterol + NAD(+) = (24S)-7alpha,24-dihydroxycholest-4-en-3-one + NADH + H(+)</text>
        <dbReference type="Rhea" id="RHEA:47200"/>
        <dbReference type="ChEBI" id="CHEBI:15378"/>
        <dbReference type="ChEBI" id="CHEBI:37640"/>
        <dbReference type="ChEBI" id="CHEBI:57540"/>
        <dbReference type="ChEBI" id="CHEBI:57945"/>
        <dbReference type="ChEBI" id="CHEBI:63838"/>
    </reaction>
    <physiologicalReaction direction="left-to-right" evidence="13">
        <dbReference type="Rhea" id="RHEA:47201"/>
    </physiologicalReaction>
</comment>
<dbReference type="FunFam" id="3.40.50.720:FF:000262">
    <property type="entry name" value="3 beta-hydroxysteroid dehydrogenase type 7 isoform X1"/>
    <property type="match status" value="1"/>
</dbReference>
<accession>A0A974BRA7</accession>
<evidence type="ECO:0000256" key="5">
    <source>
        <dbReference type="ARBA" id="ARBA00022824"/>
    </source>
</evidence>
<dbReference type="AlphaFoldDB" id="A0A310U9M5"/>
<dbReference type="OrthoDB" id="10262413at2759"/>
<keyword evidence="6 23" id="KW-1133">Transmembrane helix</keyword>
<evidence type="ECO:0000256" key="12">
    <source>
        <dbReference type="ARBA" id="ARBA00050135"/>
    </source>
</evidence>
<dbReference type="PaxDb" id="8355-A0A310U9M5"/>
<evidence type="ECO:0000256" key="13">
    <source>
        <dbReference type="ARBA" id="ARBA00050830"/>
    </source>
</evidence>
<comment type="similarity">
    <text evidence="3 23">Belongs to the 3-beta-HSD family.</text>
</comment>
<comment type="catalytic activity">
    <reaction evidence="12">
        <text>7alpha,25-dihydroxycholesterol + NAD(+) = 7alpha,25-dihydroxy-4-cholesten-3-one + NADH + H(+)</text>
        <dbReference type="Rhea" id="RHEA:47156"/>
        <dbReference type="ChEBI" id="CHEBI:15378"/>
        <dbReference type="ChEBI" id="CHEBI:37623"/>
        <dbReference type="ChEBI" id="CHEBI:57540"/>
        <dbReference type="ChEBI" id="CHEBI:57945"/>
        <dbReference type="ChEBI" id="CHEBI:81013"/>
    </reaction>
    <physiologicalReaction direction="left-to-right" evidence="12">
        <dbReference type="Rhea" id="RHEA:47157"/>
    </physiologicalReaction>
</comment>
<evidence type="ECO:0000256" key="1">
    <source>
        <dbReference type="ARBA" id="ARBA00004477"/>
    </source>
</evidence>
<dbReference type="GO" id="GO:0006694">
    <property type="term" value="P:steroid biosynthetic process"/>
    <property type="evidence" value="ECO:0007669"/>
    <property type="project" value="UniProtKB-KW"/>
</dbReference>
<evidence type="ECO:0000256" key="7">
    <source>
        <dbReference type="ARBA" id="ARBA00023002"/>
    </source>
</evidence>
<proteinExistence type="inferred from homology"/>
<gene>
    <name evidence="26 27 28" type="primary">hsd3b7.S</name>
    <name evidence="26 27" type="synonym">hsd3b7</name>
</gene>
<comment type="catalytic activity">
    <reaction evidence="14">
        <text>7alpha-hydroxycholesterol + NAD(+) = 7alpha-hydroxycholest-4-en-3-one + NADH + H(+)</text>
        <dbReference type="Rhea" id="RHEA:11896"/>
        <dbReference type="ChEBI" id="CHEBI:15378"/>
        <dbReference type="ChEBI" id="CHEBI:17500"/>
        <dbReference type="ChEBI" id="CHEBI:17899"/>
        <dbReference type="ChEBI" id="CHEBI:57540"/>
        <dbReference type="ChEBI" id="CHEBI:57945"/>
        <dbReference type="EC" id="1.1.1.181"/>
    </reaction>
    <physiologicalReaction direction="left-to-right" evidence="14">
        <dbReference type="Rhea" id="RHEA:11897"/>
    </physiologicalReaction>
</comment>
<evidence type="ECO:0000256" key="6">
    <source>
        <dbReference type="ARBA" id="ARBA00022989"/>
    </source>
</evidence>
<dbReference type="AGR" id="Xenbase:XB-GENE-1008842"/>
<dbReference type="Proteomes" id="UP000186698">
    <property type="component" value="Chromosome 9_10S"/>
</dbReference>
<feature type="domain" description="3-beta hydroxysteroid dehydrogenase/isomerase" evidence="24">
    <location>
        <begin position="10"/>
        <end position="279"/>
    </location>
</feature>
<evidence type="ECO:0000256" key="4">
    <source>
        <dbReference type="ARBA" id="ARBA00022692"/>
    </source>
</evidence>
<dbReference type="CTD" id="444015"/>
<comment type="pathway">
    <text evidence="17">Steroid biosynthesis.</text>
</comment>
<comment type="catalytic activity">
    <reaction evidence="15">
        <text>(25R)-cholest-5-en-3beta,7alpha,26-triol + NAD(+) = (25R)-7alpha,26-dihydroxycholest-4-en-3-one + NADH + H(+)</text>
        <dbReference type="Rhea" id="RHEA:47180"/>
        <dbReference type="ChEBI" id="CHEBI:15378"/>
        <dbReference type="ChEBI" id="CHEBI:57540"/>
        <dbReference type="ChEBI" id="CHEBI:57945"/>
        <dbReference type="ChEBI" id="CHEBI:76592"/>
        <dbReference type="ChEBI" id="CHEBI:87476"/>
    </reaction>
    <physiologicalReaction direction="left-to-right" evidence="15">
        <dbReference type="Rhea" id="RHEA:47181"/>
    </physiologicalReaction>
</comment>
<keyword evidence="10 23" id="KW-0472">Membrane</keyword>
<keyword evidence="9" id="KW-0443">Lipid metabolism</keyword>
<dbReference type="RefSeq" id="XP_018097575.1">
    <property type="nucleotide sequence ID" value="XM_018242086.2"/>
</dbReference>
<feature type="transmembrane region" description="Helical" evidence="23">
    <location>
        <begin position="286"/>
        <end position="306"/>
    </location>
</feature>
<dbReference type="PANTHER" id="PTHR10366">
    <property type="entry name" value="NAD DEPENDENT EPIMERASE/DEHYDRATASE"/>
    <property type="match status" value="1"/>
</dbReference>
<dbReference type="Bgee" id="444015">
    <property type="expression patterns" value="Expressed in liver and 13 other cell types or tissues"/>
</dbReference>
<dbReference type="RefSeq" id="XP_041433678.1">
    <property type="nucleotide sequence ID" value="XM_041577744.1"/>
</dbReference>